<dbReference type="GO" id="GO:0007288">
    <property type="term" value="P:sperm axoneme assembly"/>
    <property type="evidence" value="ECO:0007669"/>
    <property type="project" value="Ensembl"/>
</dbReference>
<keyword evidence="1" id="KW-0479">Metal-binding</keyword>
<dbReference type="GO" id="GO:0036126">
    <property type="term" value="C:sperm flagellum"/>
    <property type="evidence" value="ECO:0007669"/>
    <property type="project" value="Ensembl"/>
</dbReference>
<dbReference type="SUPFAM" id="SSF48452">
    <property type="entry name" value="TPR-like"/>
    <property type="match status" value="1"/>
</dbReference>
<dbReference type="InterPro" id="IPR011990">
    <property type="entry name" value="TPR-like_helical_dom_sf"/>
</dbReference>
<keyword evidence="8" id="KW-1185">Reference proteome</keyword>
<keyword evidence="2 4" id="KW-0863">Zinc-finger</keyword>
<evidence type="ECO:0000256" key="5">
    <source>
        <dbReference type="SAM" id="MobiDB-lite"/>
    </source>
</evidence>
<dbReference type="PROSITE" id="PS01360">
    <property type="entry name" value="ZF_MYND_1"/>
    <property type="match status" value="1"/>
</dbReference>
<feature type="region of interest" description="Disordered" evidence="5">
    <location>
        <begin position="303"/>
        <end position="325"/>
    </location>
</feature>
<evidence type="ECO:0000259" key="6">
    <source>
        <dbReference type="PROSITE" id="PS50865"/>
    </source>
</evidence>
<evidence type="ECO:0000256" key="4">
    <source>
        <dbReference type="PROSITE-ProRule" id="PRU00134"/>
    </source>
</evidence>
<feature type="compositionally biased region" description="Basic and acidic residues" evidence="5">
    <location>
        <begin position="316"/>
        <end position="325"/>
    </location>
</feature>
<dbReference type="PROSITE" id="PS50865">
    <property type="entry name" value="ZF_MYND_2"/>
    <property type="match status" value="1"/>
</dbReference>
<dbReference type="PANTHER" id="PTHR46533">
    <property type="entry name" value="ZINC FINGER MYND DOMAIN-CONTAINING PROTEIN 12"/>
    <property type="match status" value="1"/>
</dbReference>
<organism evidence="7 8">
    <name type="scientific">Taeniopygia guttata</name>
    <name type="common">Zebra finch</name>
    <name type="synonym">Poephila guttata</name>
    <dbReference type="NCBI Taxonomy" id="59729"/>
    <lineage>
        <taxon>Eukaryota</taxon>
        <taxon>Metazoa</taxon>
        <taxon>Chordata</taxon>
        <taxon>Craniata</taxon>
        <taxon>Vertebrata</taxon>
        <taxon>Euteleostomi</taxon>
        <taxon>Archelosauria</taxon>
        <taxon>Archosauria</taxon>
        <taxon>Dinosauria</taxon>
        <taxon>Saurischia</taxon>
        <taxon>Theropoda</taxon>
        <taxon>Coelurosauria</taxon>
        <taxon>Aves</taxon>
        <taxon>Neognathae</taxon>
        <taxon>Neoaves</taxon>
        <taxon>Telluraves</taxon>
        <taxon>Australaves</taxon>
        <taxon>Passeriformes</taxon>
        <taxon>Passeroidea</taxon>
        <taxon>Estrildidae</taxon>
        <taxon>Estrildinae</taxon>
        <taxon>Taeniopygia</taxon>
    </lineage>
</organism>
<reference evidence="7 8" key="1">
    <citation type="journal article" date="2010" name="Nature">
        <title>The genome of a songbird.</title>
        <authorList>
            <person name="Warren W.C."/>
            <person name="Clayton D.F."/>
            <person name="Ellegren H."/>
            <person name="Arnold A.P."/>
            <person name="Hillier L.W."/>
            <person name="Kunstner A."/>
            <person name="Searle S."/>
            <person name="White S."/>
            <person name="Vilella A.J."/>
            <person name="Fairley S."/>
            <person name="Heger A."/>
            <person name="Kong L."/>
            <person name="Ponting C.P."/>
            <person name="Jarvis E.D."/>
            <person name="Mello C.V."/>
            <person name="Minx P."/>
            <person name="Lovell P."/>
            <person name="Velho T.A."/>
            <person name="Ferris M."/>
            <person name="Balakrishnan C.N."/>
            <person name="Sinha S."/>
            <person name="Blatti C."/>
            <person name="London S.E."/>
            <person name="Li Y."/>
            <person name="Lin Y.C."/>
            <person name="George J."/>
            <person name="Sweedler J."/>
            <person name="Southey B."/>
            <person name="Gunaratne P."/>
            <person name="Watson M."/>
            <person name="Nam K."/>
            <person name="Backstrom N."/>
            <person name="Smeds L."/>
            <person name="Nabholz B."/>
            <person name="Itoh Y."/>
            <person name="Whitney O."/>
            <person name="Pfenning A.R."/>
            <person name="Howard J."/>
            <person name="Volker M."/>
            <person name="Skinner B.M."/>
            <person name="Griffin D.K."/>
            <person name="Ye L."/>
            <person name="McLaren W.M."/>
            <person name="Flicek P."/>
            <person name="Quesada V."/>
            <person name="Velasco G."/>
            <person name="Lopez-Otin C."/>
            <person name="Puente X.S."/>
            <person name="Olender T."/>
            <person name="Lancet D."/>
            <person name="Smit A.F."/>
            <person name="Hubley R."/>
            <person name="Konkel M.K."/>
            <person name="Walker J.A."/>
            <person name="Batzer M.A."/>
            <person name="Gu W."/>
            <person name="Pollock D.D."/>
            <person name="Chen L."/>
            <person name="Cheng Z."/>
            <person name="Eichler E.E."/>
            <person name="Stapley J."/>
            <person name="Slate J."/>
            <person name="Ekblom R."/>
            <person name="Birkhead T."/>
            <person name="Burke T."/>
            <person name="Burt D."/>
            <person name="Scharff C."/>
            <person name="Adam I."/>
            <person name="Richard H."/>
            <person name="Sultan M."/>
            <person name="Soldatov A."/>
            <person name="Lehrach H."/>
            <person name="Edwards S.V."/>
            <person name="Yang S.P."/>
            <person name="Li X."/>
            <person name="Graves T."/>
            <person name="Fulton L."/>
            <person name="Nelson J."/>
            <person name="Chinwalla A."/>
            <person name="Hou S."/>
            <person name="Mardis E.R."/>
            <person name="Wilson R.K."/>
        </authorList>
    </citation>
    <scope>NUCLEOTIDE SEQUENCE [LARGE SCALE GENOMIC DNA]</scope>
</reference>
<dbReference type="CTD" id="84217"/>
<dbReference type="Proteomes" id="UP000007754">
    <property type="component" value="Chromosome 21"/>
</dbReference>
<dbReference type="HOGENOM" id="CLU_091726_0_0_1"/>
<sequence>MAGTEITRVGRPVSGRVVAVTERQRRPCPSEVTELSPGNRGRARGSVPAMAAAPRCELCRARAAPLRCPGCRLTRYCDVSHQRTDWISIHSHICHLLIPVLGPQPCFHSEKDRKHGKEQLLRRQESLIAVALSTAQGFVWSGQPLEAIPAALQALRFSSRVFGSGSSQLVPIYLLLAEASTGAGRLRQAAKYLSQAQWIVLQTPDCSAALQSKLHRGLGLFSAAEGNLDQALYHLANDVYLATAEFGLNSIEVSAGYFHMANIFFHQNKMDAANSLYTEVSSLWHDWLLSSLHRHQQVLQAQAEASPFSEEEEVMEDRMTEGRREEGTRMLRAVLKVREQGPLQHPGETARALHALAMIHYLGLDLAKAQEVGMKAFDLAKQLPQQDSLETIGHLLELINAQLSHTT</sequence>
<dbReference type="OrthoDB" id="3174329at2759"/>
<dbReference type="Gene3D" id="6.10.140.2220">
    <property type="match status" value="1"/>
</dbReference>
<dbReference type="AlphaFoldDB" id="H0YVF7"/>
<reference evidence="7" key="2">
    <citation type="submission" date="2025-08" db="UniProtKB">
        <authorList>
            <consortium name="Ensembl"/>
        </authorList>
    </citation>
    <scope>IDENTIFICATION</scope>
</reference>
<dbReference type="OMA" id="KILFMLY"/>
<dbReference type="GO" id="GO:0008270">
    <property type="term" value="F:zinc ion binding"/>
    <property type="evidence" value="ECO:0007669"/>
    <property type="project" value="UniProtKB-KW"/>
</dbReference>
<evidence type="ECO:0000256" key="3">
    <source>
        <dbReference type="ARBA" id="ARBA00022833"/>
    </source>
</evidence>
<dbReference type="Ensembl" id="ENSTGUT00000002298.2">
    <property type="protein sequence ID" value="ENSTGUP00000002278.2"/>
    <property type="gene ID" value="ENSTGUG00000002211.2"/>
</dbReference>
<dbReference type="SUPFAM" id="SSF144232">
    <property type="entry name" value="HIT/MYND zinc finger-like"/>
    <property type="match status" value="1"/>
</dbReference>
<dbReference type="InterPro" id="IPR053248">
    <property type="entry name" value="Zinc_finger_MYND_domain"/>
</dbReference>
<accession>H0YVF7</accession>
<proteinExistence type="predicted"/>
<keyword evidence="3" id="KW-0862">Zinc</keyword>
<dbReference type="PANTHER" id="PTHR46533:SF1">
    <property type="entry name" value="ZINC FINGER MYND DOMAIN-CONTAINING PROTEIN 12"/>
    <property type="match status" value="1"/>
</dbReference>
<dbReference type="InParanoid" id="H0YVF7"/>
<name>H0YVF7_TAEGU</name>
<evidence type="ECO:0000256" key="2">
    <source>
        <dbReference type="ARBA" id="ARBA00022771"/>
    </source>
</evidence>
<dbReference type="GeneTree" id="ENSGT00390000004248"/>
<protein>
    <submittedName>
        <fullName evidence="7">Zinc finger MYND-type containing 12</fullName>
    </submittedName>
</protein>
<evidence type="ECO:0000256" key="1">
    <source>
        <dbReference type="ARBA" id="ARBA00022723"/>
    </source>
</evidence>
<dbReference type="Gene3D" id="1.25.40.10">
    <property type="entry name" value="Tetratricopeptide repeat domain"/>
    <property type="match status" value="1"/>
</dbReference>
<dbReference type="InterPro" id="IPR002893">
    <property type="entry name" value="Znf_MYND"/>
</dbReference>
<reference evidence="7" key="3">
    <citation type="submission" date="2025-09" db="UniProtKB">
        <authorList>
            <consortium name="Ensembl"/>
        </authorList>
    </citation>
    <scope>IDENTIFICATION</scope>
</reference>
<gene>
    <name evidence="7" type="primary">ZMYND12</name>
</gene>
<evidence type="ECO:0000313" key="8">
    <source>
        <dbReference type="Proteomes" id="UP000007754"/>
    </source>
</evidence>
<evidence type="ECO:0000313" key="7">
    <source>
        <dbReference type="Ensembl" id="ENSTGUP00000002278.2"/>
    </source>
</evidence>
<feature type="domain" description="MYND-type" evidence="6">
    <location>
        <begin position="56"/>
        <end position="94"/>
    </location>
</feature>
<dbReference type="Pfam" id="PF01753">
    <property type="entry name" value="zf-MYND"/>
    <property type="match status" value="1"/>
</dbReference>